<keyword evidence="3" id="KW-1185">Reference proteome</keyword>
<organism evidence="2 3">
    <name type="scientific">Dryococelus australis</name>
    <dbReference type="NCBI Taxonomy" id="614101"/>
    <lineage>
        <taxon>Eukaryota</taxon>
        <taxon>Metazoa</taxon>
        <taxon>Ecdysozoa</taxon>
        <taxon>Arthropoda</taxon>
        <taxon>Hexapoda</taxon>
        <taxon>Insecta</taxon>
        <taxon>Pterygota</taxon>
        <taxon>Neoptera</taxon>
        <taxon>Polyneoptera</taxon>
        <taxon>Phasmatodea</taxon>
        <taxon>Verophasmatodea</taxon>
        <taxon>Anareolatae</taxon>
        <taxon>Phasmatidae</taxon>
        <taxon>Eurycanthinae</taxon>
        <taxon>Dryococelus</taxon>
    </lineage>
</organism>
<comment type="caution">
    <text evidence="2">The sequence shown here is derived from an EMBL/GenBank/DDBJ whole genome shotgun (WGS) entry which is preliminary data.</text>
</comment>
<protein>
    <submittedName>
        <fullName evidence="2">Uncharacterized protein</fullName>
    </submittedName>
</protein>
<feature type="region of interest" description="Disordered" evidence="1">
    <location>
        <begin position="1"/>
        <end position="144"/>
    </location>
</feature>
<evidence type="ECO:0000256" key="1">
    <source>
        <dbReference type="SAM" id="MobiDB-lite"/>
    </source>
</evidence>
<dbReference type="Proteomes" id="UP001159363">
    <property type="component" value="Chromosome 11"/>
</dbReference>
<feature type="compositionally biased region" description="Polar residues" evidence="1">
    <location>
        <begin position="124"/>
        <end position="135"/>
    </location>
</feature>
<evidence type="ECO:0000313" key="2">
    <source>
        <dbReference type="EMBL" id="KAJ8871672.1"/>
    </source>
</evidence>
<feature type="non-terminal residue" evidence="2">
    <location>
        <position position="213"/>
    </location>
</feature>
<name>A0ABQ9GI09_9NEOP</name>
<feature type="compositionally biased region" description="Polar residues" evidence="1">
    <location>
        <begin position="36"/>
        <end position="60"/>
    </location>
</feature>
<feature type="compositionally biased region" description="Basic and acidic residues" evidence="1">
    <location>
        <begin position="96"/>
        <end position="113"/>
    </location>
</feature>
<accession>A0ABQ9GI09</accession>
<reference evidence="2 3" key="1">
    <citation type="submission" date="2023-02" db="EMBL/GenBank/DDBJ databases">
        <title>LHISI_Scaffold_Assembly.</title>
        <authorList>
            <person name="Stuart O.P."/>
            <person name="Cleave R."/>
            <person name="Magrath M.J.L."/>
            <person name="Mikheyev A.S."/>
        </authorList>
    </citation>
    <scope>NUCLEOTIDE SEQUENCE [LARGE SCALE GENOMIC DNA]</scope>
    <source>
        <strain evidence="2">Daus_M_001</strain>
        <tissue evidence="2">Leg muscle</tissue>
    </source>
</reference>
<dbReference type="EMBL" id="JARBHB010000012">
    <property type="protein sequence ID" value="KAJ8871672.1"/>
    <property type="molecule type" value="Genomic_DNA"/>
</dbReference>
<evidence type="ECO:0000313" key="3">
    <source>
        <dbReference type="Proteomes" id="UP001159363"/>
    </source>
</evidence>
<sequence>MRIERLTPTPQLESHKLPPSSTVVCPLDKNRRSHTKTVGSQPEMSMSSVKGYTTIAQNKWSSSSSSSSSKKGEPTMARKQRKKGTTVFLKSTPHKKTLEEEINVRKEKEERKSLKNKRKKDQGTGRTEVTNQPRNIKTEKEKISTEKRKRMIEVMKTSLKSSEDDCPCVFCGELNKASMDGEGCSRCYVCHKWAYDACARIEEDDDDNFQCDF</sequence>
<proteinExistence type="predicted"/>
<gene>
    <name evidence="2" type="ORF">PR048_027999</name>
</gene>